<proteinExistence type="predicted"/>
<keyword evidence="3" id="KW-1133">Transmembrane helix</keyword>
<feature type="compositionally biased region" description="Low complexity" evidence="2">
    <location>
        <begin position="16"/>
        <end position="26"/>
    </location>
</feature>
<evidence type="ECO:0000313" key="5">
    <source>
        <dbReference type="EMBL" id="AQS83501.1"/>
    </source>
</evidence>
<dbReference type="GO" id="GO:0016020">
    <property type="term" value="C:membrane"/>
    <property type="evidence" value="ECO:0007669"/>
    <property type="project" value="UniProtKB-UniRule"/>
</dbReference>
<feature type="transmembrane region" description="Helical" evidence="3">
    <location>
        <begin position="243"/>
        <end position="265"/>
    </location>
</feature>
<feature type="compositionally biased region" description="Low complexity" evidence="2">
    <location>
        <begin position="43"/>
        <end position="53"/>
    </location>
</feature>
<dbReference type="EMBL" id="CP014692">
    <property type="protein sequence ID" value="AQS83501.1"/>
    <property type="molecule type" value="Genomic_DNA"/>
</dbReference>
<name>A0A1U9KCG1_ACEAC</name>
<dbReference type="Proteomes" id="UP000188937">
    <property type="component" value="Chromosome"/>
</dbReference>
<dbReference type="Gene3D" id="3.30.1330.60">
    <property type="entry name" value="OmpA-like domain"/>
    <property type="match status" value="1"/>
</dbReference>
<keyword evidence="1 3" id="KW-0472">Membrane</keyword>
<dbReference type="NCBIfam" id="NF038228">
    <property type="entry name" value="IcmH_DotU_IVB"/>
    <property type="match status" value="1"/>
</dbReference>
<dbReference type="Pfam" id="PF00691">
    <property type="entry name" value="OmpA"/>
    <property type="match status" value="1"/>
</dbReference>
<evidence type="ECO:0000256" key="3">
    <source>
        <dbReference type="SAM" id="Phobius"/>
    </source>
</evidence>
<keyword evidence="3" id="KW-0812">Transmembrane</keyword>
<organism evidence="5 6">
    <name type="scientific">Acetobacter aceti</name>
    <dbReference type="NCBI Taxonomy" id="435"/>
    <lineage>
        <taxon>Bacteria</taxon>
        <taxon>Pseudomonadati</taxon>
        <taxon>Pseudomonadota</taxon>
        <taxon>Alphaproteobacteria</taxon>
        <taxon>Acetobacterales</taxon>
        <taxon>Acetobacteraceae</taxon>
        <taxon>Acetobacter</taxon>
        <taxon>Acetobacter subgen. Acetobacter</taxon>
    </lineage>
</organism>
<dbReference type="PANTHER" id="PTHR38033:SF1">
    <property type="entry name" value="DOTU FAMILY TYPE IV_VI SECRETION SYSTEM PROTEIN"/>
    <property type="match status" value="1"/>
</dbReference>
<dbReference type="PRINTS" id="PR01023">
    <property type="entry name" value="NAFLGMOTY"/>
</dbReference>
<feature type="region of interest" description="Disordered" evidence="2">
    <location>
        <begin position="1"/>
        <end position="53"/>
    </location>
</feature>
<dbReference type="Gene3D" id="1.25.40.590">
    <property type="entry name" value="Type IV / VI secretion system, DotU"/>
    <property type="match status" value="1"/>
</dbReference>
<dbReference type="STRING" id="435.A0U92_00585"/>
<dbReference type="SUPFAM" id="SSF103088">
    <property type="entry name" value="OmpA-like"/>
    <property type="match status" value="1"/>
</dbReference>
<dbReference type="OrthoDB" id="345640at2"/>
<sequence>MNDNPFVEPDDNEQTIIRPLPGGRPLPSRDGAEDFSGRERQAEPAASSAAPGARFEDIQHTSQFLIVAAAAGCLSFLGRIHNTYTPPDPGQLREHAIAALKQFERTLRDGGVSLEEIRPAHYALCASMDDVVQAMPWGNHGSWSNASLVSTFHQEVQAGERFFDLLTRVSRNPGRLLGVLELMYLCLCLGMQGRYRLSPRGPAELDRIREETFILIMRNRPAMERELSPHWQGVSAPYRPQRFVMPVWLAALIGAGILGIGYMWVTLGVARLSDNLFASALSIPPGQQPQIARVAPVEAVESTAPPTGDRVRLKTFLKPEIDEGLVEVEGTDAVPIVRIKGDGMFGSGTDELAPATLPTLRRIGAAVATEKGWSEVIGYTDSRPIHTMRYPSNLDLSRARAEAAATVIRETSGPDMVLRVQGAGEANPIASNDTPAGQQKNRRIEVVLHRQLSDNGTQP</sequence>
<evidence type="ECO:0000313" key="6">
    <source>
        <dbReference type="Proteomes" id="UP000188937"/>
    </source>
</evidence>
<accession>A0A1U9KCG1</accession>
<protein>
    <recommendedName>
        <fullName evidence="4">OmpA-like domain-containing protein</fullName>
    </recommendedName>
</protein>
<dbReference type="InterPro" id="IPR006665">
    <property type="entry name" value="OmpA-like"/>
</dbReference>
<evidence type="ECO:0000256" key="1">
    <source>
        <dbReference type="PROSITE-ProRule" id="PRU00473"/>
    </source>
</evidence>
<dbReference type="NCBIfam" id="TIGR03349">
    <property type="entry name" value="IV_VI_DotU"/>
    <property type="match status" value="1"/>
</dbReference>
<dbReference type="CDD" id="cd07185">
    <property type="entry name" value="OmpA_C-like"/>
    <property type="match status" value="1"/>
</dbReference>
<feature type="domain" description="OmpA-like" evidence="4">
    <location>
        <begin position="332"/>
        <end position="452"/>
    </location>
</feature>
<reference evidence="5 6" key="1">
    <citation type="submission" date="2016-03" db="EMBL/GenBank/DDBJ databases">
        <title>Acetic acid bacteria sequencing.</title>
        <authorList>
            <person name="Brandt J."/>
            <person name="Jakob F."/>
            <person name="Vogel R.F."/>
        </authorList>
    </citation>
    <scope>NUCLEOTIDE SEQUENCE [LARGE SCALE GENOMIC DNA]</scope>
    <source>
        <strain evidence="5 6">TMW2.1153</strain>
    </source>
</reference>
<dbReference type="Pfam" id="PF09850">
    <property type="entry name" value="DotU"/>
    <property type="match status" value="1"/>
</dbReference>
<dbReference type="AlphaFoldDB" id="A0A1U9KCG1"/>
<dbReference type="KEGG" id="aace:A0U92_00585"/>
<dbReference type="PROSITE" id="PS51123">
    <property type="entry name" value="OMPA_2"/>
    <property type="match status" value="1"/>
</dbReference>
<evidence type="ECO:0000259" key="4">
    <source>
        <dbReference type="PROSITE" id="PS51123"/>
    </source>
</evidence>
<gene>
    <name evidence="5" type="ORF">A0U92_00585</name>
</gene>
<dbReference type="InterPro" id="IPR017732">
    <property type="entry name" value="T4/T6SS_DotU"/>
</dbReference>
<dbReference type="InterPro" id="IPR038522">
    <property type="entry name" value="T4/T6SS_DotU_sf"/>
</dbReference>
<dbReference type="PANTHER" id="PTHR38033">
    <property type="entry name" value="MEMBRANE PROTEIN-RELATED"/>
    <property type="match status" value="1"/>
</dbReference>
<dbReference type="RefSeq" id="WP_077811536.1">
    <property type="nucleotide sequence ID" value="NZ_CP014692.1"/>
</dbReference>
<feature type="compositionally biased region" description="Basic and acidic residues" evidence="2">
    <location>
        <begin position="30"/>
        <end position="42"/>
    </location>
</feature>
<dbReference type="InterPro" id="IPR036737">
    <property type="entry name" value="OmpA-like_sf"/>
</dbReference>
<keyword evidence="6" id="KW-1185">Reference proteome</keyword>
<evidence type="ECO:0000256" key="2">
    <source>
        <dbReference type="SAM" id="MobiDB-lite"/>
    </source>
</evidence>